<keyword evidence="3" id="KW-1185">Reference proteome</keyword>
<dbReference type="Proteomes" id="UP000324897">
    <property type="component" value="Unassembled WGS sequence"/>
</dbReference>
<feature type="region of interest" description="Disordered" evidence="1">
    <location>
        <begin position="1"/>
        <end position="60"/>
    </location>
</feature>
<organism evidence="2 3">
    <name type="scientific">Eragrostis curvula</name>
    <name type="common">weeping love grass</name>
    <dbReference type="NCBI Taxonomy" id="38414"/>
    <lineage>
        <taxon>Eukaryota</taxon>
        <taxon>Viridiplantae</taxon>
        <taxon>Streptophyta</taxon>
        <taxon>Embryophyta</taxon>
        <taxon>Tracheophyta</taxon>
        <taxon>Spermatophyta</taxon>
        <taxon>Magnoliopsida</taxon>
        <taxon>Liliopsida</taxon>
        <taxon>Poales</taxon>
        <taxon>Poaceae</taxon>
        <taxon>PACMAD clade</taxon>
        <taxon>Chloridoideae</taxon>
        <taxon>Eragrostideae</taxon>
        <taxon>Eragrostidinae</taxon>
        <taxon>Eragrostis</taxon>
    </lineage>
</organism>
<proteinExistence type="predicted"/>
<feature type="compositionally biased region" description="Basic and acidic residues" evidence="1">
    <location>
        <begin position="50"/>
        <end position="60"/>
    </location>
</feature>
<gene>
    <name evidence="2" type="ORF">EJB05_52994</name>
</gene>
<comment type="caution">
    <text evidence="2">The sequence shown here is derived from an EMBL/GenBank/DDBJ whole genome shotgun (WGS) entry which is preliminary data.</text>
</comment>
<protein>
    <submittedName>
        <fullName evidence="2">Uncharacterized protein</fullName>
    </submittedName>
</protein>
<feature type="compositionally biased region" description="Basic and acidic residues" evidence="1">
    <location>
        <begin position="110"/>
        <end position="122"/>
    </location>
</feature>
<dbReference type="EMBL" id="RWGY01000421">
    <property type="protein sequence ID" value="TVU01553.1"/>
    <property type="molecule type" value="Genomic_DNA"/>
</dbReference>
<evidence type="ECO:0000256" key="1">
    <source>
        <dbReference type="SAM" id="MobiDB-lite"/>
    </source>
</evidence>
<dbReference type="Gramene" id="TVU01553">
    <property type="protein sequence ID" value="TVU01553"/>
    <property type="gene ID" value="EJB05_52994"/>
</dbReference>
<evidence type="ECO:0000313" key="3">
    <source>
        <dbReference type="Proteomes" id="UP000324897"/>
    </source>
</evidence>
<feature type="region of interest" description="Disordered" evidence="1">
    <location>
        <begin position="85"/>
        <end position="122"/>
    </location>
</feature>
<feature type="non-terminal residue" evidence="2">
    <location>
        <position position="1"/>
    </location>
</feature>
<name>A0A5J9SRA6_9POAL</name>
<accession>A0A5J9SRA6</accession>
<evidence type="ECO:0000313" key="2">
    <source>
        <dbReference type="EMBL" id="TVU01553.1"/>
    </source>
</evidence>
<reference evidence="2 3" key="1">
    <citation type="journal article" date="2019" name="Sci. Rep.">
        <title>A high-quality genome of Eragrostis curvula grass provides insights into Poaceae evolution and supports new strategies to enhance forage quality.</title>
        <authorList>
            <person name="Carballo J."/>
            <person name="Santos B.A.C.M."/>
            <person name="Zappacosta D."/>
            <person name="Garbus I."/>
            <person name="Selva J.P."/>
            <person name="Gallo C.A."/>
            <person name="Diaz A."/>
            <person name="Albertini E."/>
            <person name="Caccamo M."/>
            <person name="Echenique V."/>
        </authorList>
    </citation>
    <scope>NUCLEOTIDE SEQUENCE [LARGE SCALE GENOMIC DNA]</scope>
    <source>
        <strain evidence="3">cv. Victoria</strain>
        <tissue evidence="2">Leaf</tissue>
    </source>
</reference>
<dbReference type="AlphaFoldDB" id="A0A5J9SRA6"/>
<sequence length="122" mass="12898">MGELRGRSRKSVRSGALTGSRGRSGMAMRALRGARDLYGPRQFRCGGEPPGRRWPADVGGDRASEQELLELVHAMQARRGAAASAGAVVRSEKAEAGAPAAKRGGMTLERINEDTAVDHPTS</sequence>